<dbReference type="Gene3D" id="3.40.710.10">
    <property type="entry name" value="DD-peptidase/beta-lactamase superfamily"/>
    <property type="match status" value="1"/>
</dbReference>
<organism evidence="4 5">
    <name type="scientific">Aeromonas caviae</name>
    <name type="common">Aeromonas punctata</name>
    <dbReference type="NCBI Taxonomy" id="648"/>
    <lineage>
        <taxon>Bacteria</taxon>
        <taxon>Pseudomonadati</taxon>
        <taxon>Pseudomonadota</taxon>
        <taxon>Gammaproteobacteria</taxon>
        <taxon>Aeromonadales</taxon>
        <taxon>Aeromonadaceae</taxon>
        <taxon>Aeromonas</taxon>
    </lineage>
</organism>
<evidence type="ECO:0000313" key="5">
    <source>
        <dbReference type="Proteomes" id="UP000737420"/>
    </source>
</evidence>
<evidence type="ECO:0000259" key="3">
    <source>
        <dbReference type="Pfam" id="PF00768"/>
    </source>
</evidence>
<dbReference type="SUPFAM" id="SSF56601">
    <property type="entry name" value="beta-lactamase/transpeptidase-like"/>
    <property type="match status" value="1"/>
</dbReference>
<gene>
    <name evidence="4" type="ORF">KAM382_01440</name>
</gene>
<accession>A0ABD0B2B2</accession>
<evidence type="ECO:0000313" key="4">
    <source>
        <dbReference type="EMBL" id="GJB90083.1"/>
    </source>
</evidence>
<feature type="chain" id="PRO_5044880427" description="Peptidase S11 D-alanyl-D-alanine carboxypeptidase A N-terminal domain-containing protein" evidence="2">
    <location>
        <begin position="21"/>
        <end position="85"/>
    </location>
</feature>
<protein>
    <recommendedName>
        <fullName evidence="3">Peptidase S11 D-alanyl-D-alanine carboxypeptidase A N-terminal domain-containing protein</fullName>
    </recommendedName>
</protein>
<dbReference type="Pfam" id="PF00768">
    <property type="entry name" value="Peptidase_S11"/>
    <property type="match status" value="1"/>
</dbReference>
<dbReference type="AlphaFoldDB" id="A0ABD0B2B2"/>
<dbReference type="Proteomes" id="UP000737420">
    <property type="component" value="Unassembled WGS sequence"/>
</dbReference>
<keyword evidence="2" id="KW-0732">Signal</keyword>
<feature type="domain" description="Peptidase S11 D-alanyl-D-alanine carboxypeptidase A N-terminal" evidence="3">
    <location>
        <begin position="48"/>
        <end position="85"/>
    </location>
</feature>
<sequence length="85" mass="8848">MSKFARSVILASLLSATAQANQPVPTPDSALPSAQPVPTLNSAPMVVPAAPEISAKAHILIDYFSGQVLAEQNADERLPPASLTR</sequence>
<dbReference type="EMBL" id="BPOP01000001">
    <property type="protein sequence ID" value="GJB90083.1"/>
    <property type="molecule type" value="Genomic_DNA"/>
</dbReference>
<dbReference type="InterPro" id="IPR001967">
    <property type="entry name" value="Peptidase_S11_N"/>
</dbReference>
<name>A0ABD0B2B2_AERCA</name>
<evidence type="ECO:0000256" key="2">
    <source>
        <dbReference type="SAM" id="SignalP"/>
    </source>
</evidence>
<reference evidence="4 5" key="1">
    <citation type="submission" date="2021-07" db="EMBL/GenBank/DDBJ databases">
        <title>Draft genome sequence of carbapenem-resistant Aeromonas spp. in Japan.</title>
        <authorList>
            <person name="Maehana S."/>
            <person name="Suzuki M."/>
            <person name="Kitasato H."/>
        </authorList>
    </citation>
    <scope>NUCLEOTIDE SEQUENCE [LARGE SCALE GENOMIC DNA]</scope>
    <source>
        <strain evidence="4 5">KAM382</strain>
    </source>
</reference>
<proteinExistence type="predicted"/>
<evidence type="ECO:0000256" key="1">
    <source>
        <dbReference type="SAM" id="MobiDB-lite"/>
    </source>
</evidence>
<feature type="region of interest" description="Disordered" evidence="1">
    <location>
        <begin position="19"/>
        <end position="42"/>
    </location>
</feature>
<comment type="caution">
    <text evidence="4">The sequence shown here is derived from an EMBL/GenBank/DDBJ whole genome shotgun (WGS) entry which is preliminary data.</text>
</comment>
<dbReference type="InterPro" id="IPR012338">
    <property type="entry name" value="Beta-lactam/transpept-like"/>
</dbReference>
<feature type="signal peptide" evidence="2">
    <location>
        <begin position="1"/>
        <end position="20"/>
    </location>
</feature>